<reference evidence="1" key="1">
    <citation type="submission" date="2022-12" db="EMBL/GenBank/DDBJ databases">
        <title>Genome Sequence of Lasiodiplodia mahajangana.</title>
        <authorList>
            <person name="Buettner E."/>
        </authorList>
    </citation>
    <scope>NUCLEOTIDE SEQUENCE</scope>
    <source>
        <strain evidence="1">VT137</strain>
    </source>
</reference>
<evidence type="ECO:0000313" key="1">
    <source>
        <dbReference type="EMBL" id="KAJ8122529.1"/>
    </source>
</evidence>
<evidence type="ECO:0000313" key="2">
    <source>
        <dbReference type="Proteomes" id="UP001153332"/>
    </source>
</evidence>
<name>A0ACC2J597_9PEZI</name>
<comment type="caution">
    <text evidence="1">The sequence shown here is derived from an EMBL/GenBank/DDBJ whole genome shotgun (WGS) entry which is preliminary data.</text>
</comment>
<dbReference type="Proteomes" id="UP001153332">
    <property type="component" value="Unassembled WGS sequence"/>
</dbReference>
<organism evidence="1 2">
    <name type="scientific">Lasiodiplodia mahajangana</name>
    <dbReference type="NCBI Taxonomy" id="1108764"/>
    <lineage>
        <taxon>Eukaryota</taxon>
        <taxon>Fungi</taxon>
        <taxon>Dikarya</taxon>
        <taxon>Ascomycota</taxon>
        <taxon>Pezizomycotina</taxon>
        <taxon>Dothideomycetes</taxon>
        <taxon>Dothideomycetes incertae sedis</taxon>
        <taxon>Botryosphaeriales</taxon>
        <taxon>Botryosphaeriaceae</taxon>
        <taxon>Lasiodiplodia</taxon>
    </lineage>
</organism>
<proteinExistence type="predicted"/>
<protein>
    <submittedName>
        <fullName evidence="1">Uncharacterized protein</fullName>
    </submittedName>
</protein>
<accession>A0ACC2J597</accession>
<dbReference type="EMBL" id="JAPUUL010003539">
    <property type="protein sequence ID" value="KAJ8122529.1"/>
    <property type="molecule type" value="Genomic_DNA"/>
</dbReference>
<gene>
    <name evidence="1" type="ORF">O1611_g9815</name>
</gene>
<keyword evidence="2" id="KW-1185">Reference proteome</keyword>
<sequence length="191" mass="21084">MRGDDETGHGRRQNIRAVFHKIIDPCGMQPFWTLEADPIENLRTDVSAARSFYSDHLRTHWAYSPREKLLALAPPATDGEGEGSGAPRLYQTHNLPTCLDPCFFVATGAYYGLCPWTAQEGDVVVLLYGGNVPYLLRPVNKEGHAGESSDKTEDLFELVGECYVQGIMNGEFLAKWNDGTGQQAGTTFTLV</sequence>